<sequence length="111" mass="12830">MNTILCHCLPSNKPTHRARTNDIFTAVRRENSLEISALIWGLSRQSFRNHKELQDLDVIRITDDPCCLFGSKTLISDPFLTFHQWSEAKIQTCSETEVSSGFRQRRTDHPL</sequence>
<gene>
    <name evidence="1" type="ORF">CHARACLAT_032406</name>
</gene>
<comment type="caution">
    <text evidence="1">The sequence shown here is derived from an EMBL/GenBank/DDBJ whole genome shotgun (WGS) entry which is preliminary data.</text>
</comment>
<dbReference type="Proteomes" id="UP001352852">
    <property type="component" value="Unassembled WGS sequence"/>
</dbReference>
<accession>A0ABU7E8K1</accession>
<evidence type="ECO:0000313" key="2">
    <source>
        <dbReference type="Proteomes" id="UP001352852"/>
    </source>
</evidence>
<protein>
    <submittedName>
        <fullName evidence="1">Uncharacterized protein</fullName>
    </submittedName>
</protein>
<name>A0ABU7E8K1_9TELE</name>
<organism evidence="1 2">
    <name type="scientific">Characodon lateralis</name>
    <dbReference type="NCBI Taxonomy" id="208331"/>
    <lineage>
        <taxon>Eukaryota</taxon>
        <taxon>Metazoa</taxon>
        <taxon>Chordata</taxon>
        <taxon>Craniata</taxon>
        <taxon>Vertebrata</taxon>
        <taxon>Euteleostomi</taxon>
        <taxon>Actinopterygii</taxon>
        <taxon>Neopterygii</taxon>
        <taxon>Teleostei</taxon>
        <taxon>Neoteleostei</taxon>
        <taxon>Acanthomorphata</taxon>
        <taxon>Ovalentaria</taxon>
        <taxon>Atherinomorphae</taxon>
        <taxon>Cyprinodontiformes</taxon>
        <taxon>Goodeidae</taxon>
        <taxon>Characodon</taxon>
    </lineage>
</organism>
<dbReference type="EMBL" id="JAHUTJ010046747">
    <property type="protein sequence ID" value="MED6282465.1"/>
    <property type="molecule type" value="Genomic_DNA"/>
</dbReference>
<evidence type="ECO:0000313" key="1">
    <source>
        <dbReference type="EMBL" id="MED6282465.1"/>
    </source>
</evidence>
<keyword evidence="2" id="KW-1185">Reference proteome</keyword>
<reference evidence="1 2" key="1">
    <citation type="submission" date="2021-06" db="EMBL/GenBank/DDBJ databases">
        <authorList>
            <person name="Palmer J.M."/>
        </authorList>
    </citation>
    <scope>NUCLEOTIDE SEQUENCE [LARGE SCALE GENOMIC DNA]</scope>
    <source>
        <strain evidence="1 2">CL_MEX2019</strain>
        <tissue evidence="1">Muscle</tissue>
    </source>
</reference>
<proteinExistence type="predicted"/>